<organism evidence="5 6">
    <name type="scientific">Monoraphidium neglectum</name>
    <dbReference type="NCBI Taxonomy" id="145388"/>
    <lineage>
        <taxon>Eukaryota</taxon>
        <taxon>Viridiplantae</taxon>
        <taxon>Chlorophyta</taxon>
        <taxon>core chlorophytes</taxon>
        <taxon>Chlorophyceae</taxon>
        <taxon>CS clade</taxon>
        <taxon>Sphaeropleales</taxon>
        <taxon>Selenastraceae</taxon>
        <taxon>Monoraphidium</taxon>
    </lineage>
</organism>
<evidence type="ECO:0000256" key="1">
    <source>
        <dbReference type="ARBA" id="ARBA00022676"/>
    </source>
</evidence>
<dbReference type="RefSeq" id="XP_013897300.1">
    <property type="nucleotide sequence ID" value="XM_014041846.1"/>
</dbReference>
<keyword evidence="5" id="KW-0808">Transferase</keyword>
<protein>
    <submittedName>
        <fullName evidence="5">Sulfoquinovosyltransferase</fullName>
        <ecNumber evidence="5">2.4.1.-</ecNumber>
    </submittedName>
</protein>
<dbReference type="Gene3D" id="3.40.50.2000">
    <property type="entry name" value="Glycogen Phosphorylase B"/>
    <property type="match status" value="2"/>
</dbReference>
<proteinExistence type="predicted"/>
<dbReference type="STRING" id="145388.A0A0D2MV97"/>
<feature type="domain" description="Glycosyl transferase family 1" evidence="3">
    <location>
        <begin position="362"/>
        <end position="510"/>
    </location>
</feature>
<dbReference type="CDD" id="cd03814">
    <property type="entry name" value="GT4-like"/>
    <property type="match status" value="1"/>
</dbReference>
<feature type="compositionally biased region" description="Low complexity" evidence="2">
    <location>
        <begin position="85"/>
        <end position="106"/>
    </location>
</feature>
<sequence>MQQAICHIVAAAARADAHSGDGGFGCGGAGGFGGGGNGGGGGGGSGGSGGSGDGPKLNGGWGLAVILATTALFGSVAQAAHASVPGPSAATAVPGPASSSSSSIEGVAGGGATASSGNSSGSASAEPETQGEGEGSPKRIVLFVEPSPFTYTSGYQTRFLATIKEMVEAGCDVLVITPGRGAAGLLPGGKEQPAEFAGARVVEAGSFPCPGYGTVPLSLGLSPRIWREVRSWRPDLIHVTSPGALPVAAWLYSKMLSVPLVASFHTHVPTYLPKLGLGWLEGSMWAFIRTIHRAAHLTIAVSPKSADDLIAAGACNPKTVKVWPKAVDCVRFNPSHASPEMRIRLEGGAKGGNGSVSGGDSSAPLLLYVGRVSSEKNLELLKGVLAKVPGARLAVVGDGPAMAKMKAHFAGTPTTFLGELRGRELAVAYASADMFVMPSETETLGNVVGEAMASGLPVVAAAAGGVPSVIGRPGEAGLLFPPGNADAAARAIKKLMENPDARRRMAREARAEMARWSWRRATMEILRDHYPAALAAARRAPIQPLLAAA</sequence>
<feature type="compositionally biased region" description="Low complexity" evidence="2">
    <location>
        <begin position="113"/>
        <end position="125"/>
    </location>
</feature>
<name>A0A0D2MV97_9CHLO</name>
<gene>
    <name evidence="5" type="ORF">MNEG_9681</name>
</gene>
<dbReference type="OrthoDB" id="443318at2759"/>
<evidence type="ECO:0000259" key="3">
    <source>
        <dbReference type="Pfam" id="PF00534"/>
    </source>
</evidence>
<dbReference type="GeneID" id="25742556"/>
<accession>A0A0D2MV97</accession>
<dbReference type="Proteomes" id="UP000054498">
    <property type="component" value="Unassembled WGS sequence"/>
</dbReference>
<dbReference type="PANTHER" id="PTHR45947">
    <property type="entry name" value="SULFOQUINOVOSYL TRANSFERASE SQD2"/>
    <property type="match status" value="1"/>
</dbReference>
<evidence type="ECO:0000259" key="4">
    <source>
        <dbReference type="Pfam" id="PF13439"/>
    </source>
</evidence>
<dbReference type="Pfam" id="PF00534">
    <property type="entry name" value="Glycos_transf_1"/>
    <property type="match status" value="1"/>
</dbReference>
<feature type="domain" description="Glycosyltransferase subfamily 4-like N-terminal" evidence="4">
    <location>
        <begin position="154"/>
        <end position="329"/>
    </location>
</feature>
<dbReference type="Pfam" id="PF13439">
    <property type="entry name" value="Glyco_transf_4"/>
    <property type="match status" value="1"/>
</dbReference>
<dbReference type="PANTHER" id="PTHR45947:SF3">
    <property type="entry name" value="SULFOQUINOVOSYL TRANSFERASE SQD2"/>
    <property type="match status" value="1"/>
</dbReference>
<dbReference type="InterPro" id="IPR050194">
    <property type="entry name" value="Glycosyltransferase_grp1"/>
</dbReference>
<keyword evidence="6" id="KW-1185">Reference proteome</keyword>
<dbReference type="InterPro" id="IPR028098">
    <property type="entry name" value="Glyco_trans_4-like_N"/>
</dbReference>
<dbReference type="AlphaFoldDB" id="A0A0D2MV97"/>
<keyword evidence="1 5" id="KW-0328">Glycosyltransferase</keyword>
<feature type="region of interest" description="Disordered" evidence="2">
    <location>
        <begin position="85"/>
        <end position="137"/>
    </location>
</feature>
<evidence type="ECO:0000256" key="2">
    <source>
        <dbReference type="SAM" id="MobiDB-lite"/>
    </source>
</evidence>
<dbReference type="EMBL" id="KK102242">
    <property type="protein sequence ID" value="KIY98280.1"/>
    <property type="molecule type" value="Genomic_DNA"/>
</dbReference>
<dbReference type="GO" id="GO:0016757">
    <property type="term" value="F:glycosyltransferase activity"/>
    <property type="evidence" value="ECO:0007669"/>
    <property type="project" value="UniProtKB-KW"/>
</dbReference>
<reference evidence="5 6" key="1">
    <citation type="journal article" date="2013" name="BMC Genomics">
        <title>Reconstruction of the lipid metabolism for the microalga Monoraphidium neglectum from its genome sequence reveals characteristics suitable for biofuel production.</title>
        <authorList>
            <person name="Bogen C."/>
            <person name="Al-Dilaimi A."/>
            <person name="Albersmeier A."/>
            <person name="Wichmann J."/>
            <person name="Grundmann M."/>
            <person name="Rupp O."/>
            <person name="Lauersen K.J."/>
            <person name="Blifernez-Klassen O."/>
            <person name="Kalinowski J."/>
            <person name="Goesmann A."/>
            <person name="Mussgnug J.H."/>
            <person name="Kruse O."/>
        </authorList>
    </citation>
    <scope>NUCLEOTIDE SEQUENCE [LARGE SCALE GENOMIC DNA]</scope>
    <source>
        <strain evidence="5 6">SAG 48.87</strain>
    </source>
</reference>
<dbReference type="KEGG" id="mng:MNEG_9681"/>
<dbReference type="InterPro" id="IPR001296">
    <property type="entry name" value="Glyco_trans_1"/>
</dbReference>
<evidence type="ECO:0000313" key="5">
    <source>
        <dbReference type="EMBL" id="KIY98280.1"/>
    </source>
</evidence>
<evidence type="ECO:0000313" key="6">
    <source>
        <dbReference type="Proteomes" id="UP000054498"/>
    </source>
</evidence>
<dbReference type="SUPFAM" id="SSF53756">
    <property type="entry name" value="UDP-Glycosyltransferase/glycogen phosphorylase"/>
    <property type="match status" value="1"/>
</dbReference>
<dbReference type="EC" id="2.4.1.-" evidence="5"/>